<feature type="compositionally biased region" description="Polar residues" evidence="1">
    <location>
        <begin position="81"/>
        <end position="91"/>
    </location>
</feature>
<evidence type="ECO:0000256" key="1">
    <source>
        <dbReference type="SAM" id="MobiDB-lite"/>
    </source>
</evidence>
<feature type="compositionally biased region" description="Polar residues" evidence="1">
    <location>
        <begin position="15"/>
        <end position="29"/>
    </location>
</feature>
<dbReference type="AlphaFoldDB" id="A0A9J6FC06"/>
<accession>A0A9J6FC06</accession>
<feature type="compositionally biased region" description="Basic residues" evidence="1">
    <location>
        <begin position="1"/>
        <end position="10"/>
    </location>
</feature>
<comment type="caution">
    <text evidence="2">The sequence shown here is derived from an EMBL/GenBank/DDBJ whole genome shotgun (WGS) entry which is preliminary data.</text>
</comment>
<feature type="compositionally biased region" description="Low complexity" evidence="1">
    <location>
        <begin position="30"/>
        <end position="43"/>
    </location>
</feature>
<dbReference type="Proteomes" id="UP000821853">
    <property type="component" value="Chromosome 1"/>
</dbReference>
<feature type="compositionally biased region" description="Low complexity" evidence="1">
    <location>
        <begin position="109"/>
        <end position="126"/>
    </location>
</feature>
<proteinExistence type="predicted"/>
<dbReference type="VEuPathDB" id="VectorBase:HLOH_041162"/>
<evidence type="ECO:0000313" key="3">
    <source>
        <dbReference type="Proteomes" id="UP000821853"/>
    </source>
</evidence>
<dbReference type="EMBL" id="JABSTR010000001">
    <property type="protein sequence ID" value="KAH9359857.1"/>
    <property type="molecule type" value="Genomic_DNA"/>
</dbReference>
<keyword evidence="3" id="KW-1185">Reference proteome</keyword>
<reference evidence="2 3" key="1">
    <citation type="journal article" date="2020" name="Cell">
        <title>Large-Scale Comparative Analyses of Tick Genomes Elucidate Their Genetic Diversity and Vector Capacities.</title>
        <authorList>
            <consortium name="Tick Genome and Microbiome Consortium (TIGMIC)"/>
            <person name="Jia N."/>
            <person name="Wang J."/>
            <person name="Shi W."/>
            <person name="Du L."/>
            <person name="Sun Y."/>
            <person name="Zhan W."/>
            <person name="Jiang J.F."/>
            <person name="Wang Q."/>
            <person name="Zhang B."/>
            <person name="Ji P."/>
            <person name="Bell-Sakyi L."/>
            <person name="Cui X.M."/>
            <person name="Yuan T.T."/>
            <person name="Jiang B.G."/>
            <person name="Yang W.F."/>
            <person name="Lam T.T."/>
            <person name="Chang Q.C."/>
            <person name="Ding S.J."/>
            <person name="Wang X.J."/>
            <person name="Zhu J.G."/>
            <person name="Ruan X.D."/>
            <person name="Zhao L."/>
            <person name="Wei J.T."/>
            <person name="Ye R.Z."/>
            <person name="Que T.C."/>
            <person name="Du C.H."/>
            <person name="Zhou Y.H."/>
            <person name="Cheng J.X."/>
            <person name="Dai P.F."/>
            <person name="Guo W.B."/>
            <person name="Han X.H."/>
            <person name="Huang E.J."/>
            <person name="Li L.F."/>
            <person name="Wei W."/>
            <person name="Gao Y.C."/>
            <person name="Liu J.Z."/>
            <person name="Shao H.Z."/>
            <person name="Wang X."/>
            <person name="Wang C.C."/>
            <person name="Yang T.C."/>
            <person name="Huo Q.B."/>
            <person name="Li W."/>
            <person name="Chen H.Y."/>
            <person name="Chen S.E."/>
            <person name="Zhou L.G."/>
            <person name="Ni X.B."/>
            <person name="Tian J.H."/>
            <person name="Sheng Y."/>
            <person name="Liu T."/>
            <person name="Pan Y.S."/>
            <person name="Xia L.Y."/>
            <person name="Li J."/>
            <person name="Zhao F."/>
            <person name="Cao W.C."/>
        </authorList>
    </citation>
    <scope>NUCLEOTIDE SEQUENCE [LARGE SCALE GENOMIC DNA]</scope>
    <source>
        <strain evidence="2">HaeL-2018</strain>
    </source>
</reference>
<gene>
    <name evidence="2" type="ORF">HPB48_000824</name>
</gene>
<sequence length="225" mass="23026">MAKHAKKRLRPSSPGEASTSTSNPPASQDASTRSSKAASTAGSVPAASSRDLVGDIVAKSAVAPAVDTLRRKAPGKHTQVSEDPSASTSRSAGPARSKKPPGRAVFTNAAGKPAAAARGPASTASRRQSQQTADGLPSSCGESGGRTMKRRACSDHSGPPVLRPAESLPTRGPLALQGAPVLAFSAWSLAWTAVCVDLRGLLEKKSDAQADLCNYLPKASVQYVF</sequence>
<name>A0A9J6FC06_HAELO</name>
<organism evidence="2 3">
    <name type="scientific">Haemaphysalis longicornis</name>
    <name type="common">Bush tick</name>
    <dbReference type="NCBI Taxonomy" id="44386"/>
    <lineage>
        <taxon>Eukaryota</taxon>
        <taxon>Metazoa</taxon>
        <taxon>Ecdysozoa</taxon>
        <taxon>Arthropoda</taxon>
        <taxon>Chelicerata</taxon>
        <taxon>Arachnida</taxon>
        <taxon>Acari</taxon>
        <taxon>Parasitiformes</taxon>
        <taxon>Ixodida</taxon>
        <taxon>Ixodoidea</taxon>
        <taxon>Ixodidae</taxon>
        <taxon>Haemaphysalinae</taxon>
        <taxon>Haemaphysalis</taxon>
    </lineage>
</organism>
<protein>
    <submittedName>
        <fullName evidence="2">Uncharacterized protein</fullName>
    </submittedName>
</protein>
<feature type="region of interest" description="Disordered" evidence="1">
    <location>
        <begin position="1"/>
        <end position="167"/>
    </location>
</feature>
<evidence type="ECO:0000313" key="2">
    <source>
        <dbReference type="EMBL" id="KAH9359857.1"/>
    </source>
</evidence>